<dbReference type="SUPFAM" id="SSF57016">
    <property type="entry name" value="Plant lectins/antimicrobial peptides"/>
    <property type="match status" value="2"/>
</dbReference>
<evidence type="ECO:0000259" key="4">
    <source>
        <dbReference type="PROSITE" id="PS50941"/>
    </source>
</evidence>
<evidence type="ECO:0000256" key="2">
    <source>
        <dbReference type="ARBA" id="ARBA00023157"/>
    </source>
</evidence>
<dbReference type="PANTHER" id="PTHR47849:SF8">
    <property type="entry name" value="LECTIN"/>
    <property type="match status" value="1"/>
</dbReference>
<protein>
    <recommendedName>
        <fullName evidence="4">Chitin-binding type-1 domain-containing protein</fullName>
    </recommendedName>
</protein>
<sequence>MCLSKWGYCGTGSAYCGDGCQAGPCTGNGGLACPDSNQCRSKWGYCGTGPDYCGDGCQAGPCTGNGGNTEGGSGNLTYNNKPKMCDRFNPNSCQRDVQITIDPEYTAAAASASGRLIVMSAKWLRDHPYDT</sequence>
<dbReference type="Gene3D" id="3.30.60.10">
    <property type="entry name" value="Endochitinase-like"/>
    <property type="match status" value="2"/>
</dbReference>
<dbReference type="InterPro" id="IPR001002">
    <property type="entry name" value="Chitin-bd_1"/>
</dbReference>
<evidence type="ECO:0000313" key="5">
    <source>
        <dbReference type="EMBL" id="CAF4168142.1"/>
    </source>
</evidence>
<dbReference type="GO" id="GO:0008061">
    <property type="term" value="F:chitin binding"/>
    <property type="evidence" value="ECO:0007669"/>
    <property type="project" value="UniProtKB-UniRule"/>
</dbReference>
<keyword evidence="2 3" id="KW-1015">Disulfide bond</keyword>
<dbReference type="PANTHER" id="PTHR47849">
    <property type="entry name" value="CHITIN-BINDING LECTIN 1"/>
    <property type="match status" value="1"/>
</dbReference>
<organism evidence="5 6">
    <name type="scientific">Rotaria sordida</name>
    <dbReference type="NCBI Taxonomy" id="392033"/>
    <lineage>
        <taxon>Eukaryota</taxon>
        <taxon>Metazoa</taxon>
        <taxon>Spiralia</taxon>
        <taxon>Gnathifera</taxon>
        <taxon>Rotifera</taxon>
        <taxon>Eurotatoria</taxon>
        <taxon>Bdelloidea</taxon>
        <taxon>Philodinida</taxon>
        <taxon>Philodinidae</taxon>
        <taxon>Rotaria</taxon>
    </lineage>
</organism>
<dbReference type="AlphaFoldDB" id="A0A819ZB21"/>
<proteinExistence type="predicted"/>
<feature type="disulfide bond" evidence="3">
    <location>
        <begin position="39"/>
        <end position="53"/>
    </location>
</feature>
<reference evidence="5" key="1">
    <citation type="submission" date="2021-02" db="EMBL/GenBank/DDBJ databases">
        <authorList>
            <person name="Nowell W R."/>
        </authorList>
    </citation>
    <scope>NUCLEOTIDE SEQUENCE</scope>
</reference>
<name>A0A819ZB21_9BILA</name>
<comment type="caution">
    <text evidence="3">Lacks conserved residue(s) required for the propagation of feature annotation.</text>
</comment>
<evidence type="ECO:0000256" key="1">
    <source>
        <dbReference type="ARBA" id="ARBA00022669"/>
    </source>
</evidence>
<comment type="caution">
    <text evidence="5">The sequence shown here is derived from an EMBL/GenBank/DDBJ whole genome shotgun (WGS) entry which is preliminary data.</text>
</comment>
<accession>A0A819ZB21</accession>
<evidence type="ECO:0000313" key="6">
    <source>
        <dbReference type="Proteomes" id="UP000663836"/>
    </source>
</evidence>
<feature type="domain" description="Chitin-binding type-1" evidence="4">
    <location>
        <begin position="13"/>
        <end position="64"/>
    </location>
</feature>
<dbReference type="PROSITE" id="PS51257">
    <property type="entry name" value="PROKAR_LIPOPROTEIN"/>
    <property type="match status" value="1"/>
</dbReference>
<evidence type="ECO:0000256" key="3">
    <source>
        <dbReference type="PROSITE-ProRule" id="PRU00261"/>
    </source>
</evidence>
<dbReference type="Pfam" id="PF00187">
    <property type="entry name" value="Chitin_bind_1"/>
    <property type="match status" value="1"/>
</dbReference>
<keyword evidence="1 3" id="KW-0147">Chitin-binding</keyword>
<gene>
    <name evidence="5" type="ORF">JBS370_LOCUS34868</name>
</gene>
<dbReference type="PROSITE" id="PS50941">
    <property type="entry name" value="CHIT_BIND_I_2"/>
    <property type="match status" value="1"/>
</dbReference>
<feature type="non-terminal residue" evidence="5">
    <location>
        <position position="1"/>
    </location>
</feature>
<dbReference type="Proteomes" id="UP000663836">
    <property type="component" value="Unassembled WGS sequence"/>
</dbReference>
<dbReference type="SMART" id="SM00270">
    <property type="entry name" value="ChtBD1"/>
    <property type="match status" value="2"/>
</dbReference>
<dbReference type="EMBL" id="CAJOBD010011465">
    <property type="protein sequence ID" value="CAF4168142.1"/>
    <property type="molecule type" value="Genomic_DNA"/>
</dbReference>
<dbReference type="CDD" id="cd00035">
    <property type="entry name" value="ChtBD1"/>
    <property type="match status" value="1"/>
</dbReference>
<dbReference type="InterPro" id="IPR036861">
    <property type="entry name" value="Endochitinase-like_sf"/>
</dbReference>